<evidence type="ECO:0008006" key="10">
    <source>
        <dbReference type="Google" id="ProtNLM"/>
    </source>
</evidence>
<comment type="similarity">
    <text evidence="2">Belongs to the EAF7 family.</text>
</comment>
<accession>A0A182Y1L3</accession>
<organism evidence="8 9">
    <name type="scientific">Anopheles stephensi</name>
    <name type="common">Indo-Pakistan malaria mosquito</name>
    <dbReference type="NCBI Taxonomy" id="30069"/>
    <lineage>
        <taxon>Eukaryota</taxon>
        <taxon>Metazoa</taxon>
        <taxon>Ecdysozoa</taxon>
        <taxon>Arthropoda</taxon>
        <taxon>Hexapoda</taxon>
        <taxon>Insecta</taxon>
        <taxon>Pterygota</taxon>
        <taxon>Neoptera</taxon>
        <taxon>Endopterygota</taxon>
        <taxon>Diptera</taxon>
        <taxon>Nematocera</taxon>
        <taxon>Culicoidea</taxon>
        <taxon>Culicidae</taxon>
        <taxon>Anophelinae</taxon>
        <taxon>Anopheles</taxon>
    </lineage>
</organism>
<dbReference type="Proteomes" id="UP000076408">
    <property type="component" value="Unassembled WGS sequence"/>
</dbReference>
<dbReference type="PANTHER" id="PTHR13581:SF5">
    <property type="entry name" value="MRG_MORF4L-BINDING PROTEIN"/>
    <property type="match status" value="1"/>
</dbReference>
<keyword evidence="6" id="KW-0539">Nucleus</keyword>
<sequence>MSTVLREKQEIEHSEWSPEEEVQLFLAMEGAKPVGINKHFYMACIVERLSKSLQREIASDAVWSHLRTIYNLKALDELEPMPFLNEECDFCLPESEFSAAFAKRRLEDSERGTTATVPGEHDSKKVETKPETSITKPCASRTPVPSARQDGKDGEKEDKDTKDRGEVGTGKIKLKSCDNVGGHDVGPKRSQKRTRGSMSTEASLSNASSPANTPPNGPNTKRRRI</sequence>
<feature type="region of interest" description="Disordered" evidence="7">
    <location>
        <begin position="107"/>
        <end position="225"/>
    </location>
</feature>
<dbReference type="GO" id="GO:0005634">
    <property type="term" value="C:nucleus"/>
    <property type="evidence" value="ECO:0007669"/>
    <property type="project" value="UniProtKB-SubCell"/>
</dbReference>
<reference evidence="9" key="1">
    <citation type="journal article" date="2014" name="Genome Biol.">
        <title>Genome analysis of a major urban malaria vector mosquito, Anopheles stephensi.</title>
        <authorList>
            <person name="Jiang X."/>
            <person name="Peery A."/>
            <person name="Hall A.B."/>
            <person name="Sharma A."/>
            <person name="Chen X.G."/>
            <person name="Waterhouse R.M."/>
            <person name="Komissarov A."/>
            <person name="Riehle M.M."/>
            <person name="Shouche Y."/>
            <person name="Sharakhova M.V."/>
            <person name="Lawson D."/>
            <person name="Pakpour N."/>
            <person name="Arensburger P."/>
            <person name="Davidson V.L."/>
            <person name="Eiglmeier K."/>
            <person name="Emrich S."/>
            <person name="George P."/>
            <person name="Kennedy R.C."/>
            <person name="Mane S.P."/>
            <person name="Maslen G."/>
            <person name="Oringanje C."/>
            <person name="Qi Y."/>
            <person name="Settlage R."/>
            <person name="Tojo M."/>
            <person name="Tubio J.M."/>
            <person name="Unger M.F."/>
            <person name="Wang B."/>
            <person name="Vernick K.D."/>
            <person name="Ribeiro J.M."/>
            <person name="James A.A."/>
            <person name="Michel K."/>
            <person name="Riehle M.A."/>
            <person name="Luckhart S."/>
            <person name="Sharakhov I.V."/>
            <person name="Tu Z."/>
        </authorList>
    </citation>
    <scope>NUCLEOTIDE SEQUENCE [LARGE SCALE GENOMIC DNA]</scope>
    <source>
        <strain evidence="9">Indian</strain>
    </source>
</reference>
<dbReference type="RefSeq" id="XP_035901099.1">
    <property type="nucleotide sequence ID" value="XM_036045206.1"/>
</dbReference>
<dbReference type="InterPro" id="IPR012423">
    <property type="entry name" value="Eaf7/MRGBP"/>
</dbReference>
<dbReference type="VEuPathDB" id="VectorBase:ASTEI20_037231"/>
<dbReference type="GO" id="GO:0006325">
    <property type="term" value="P:chromatin organization"/>
    <property type="evidence" value="ECO:0007669"/>
    <property type="project" value="UniProtKB-KW"/>
</dbReference>
<evidence type="ECO:0000313" key="9">
    <source>
        <dbReference type="Proteomes" id="UP000076408"/>
    </source>
</evidence>
<dbReference type="PANTHER" id="PTHR13581">
    <property type="entry name" value="MRG-BINDING PROTEIN"/>
    <property type="match status" value="1"/>
</dbReference>
<dbReference type="STRING" id="30069.A0A182Y1L3"/>
<feature type="compositionally biased region" description="Basic and acidic residues" evidence="7">
    <location>
        <begin position="119"/>
        <end position="130"/>
    </location>
</feature>
<keyword evidence="5" id="KW-0804">Transcription</keyword>
<dbReference type="GO" id="GO:0035267">
    <property type="term" value="C:NuA4 histone acetyltransferase complex"/>
    <property type="evidence" value="ECO:0007669"/>
    <property type="project" value="TreeGrafter"/>
</dbReference>
<evidence type="ECO:0000256" key="1">
    <source>
        <dbReference type="ARBA" id="ARBA00004123"/>
    </source>
</evidence>
<reference evidence="8" key="2">
    <citation type="submission" date="2020-05" db="UniProtKB">
        <authorList>
            <consortium name="EnsemblMetazoa"/>
        </authorList>
    </citation>
    <scope>IDENTIFICATION</scope>
    <source>
        <strain evidence="8">Indian</strain>
    </source>
</reference>
<dbReference type="AlphaFoldDB" id="A0A182Y1L3"/>
<dbReference type="Pfam" id="PF07904">
    <property type="entry name" value="Eaf7"/>
    <property type="match status" value="1"/>
</dbReference>
<dbReference type="VEuPathDB" id="VectorBase:ASTE004612"/>
<proteinExistence type="inferred from homology"/>
<dbReference type="EnsemblMetazoa" id="ASTEI02349-RA">
    <property type="protein sequence ID" value="ASTEI02349-PA"/>
    <property type="gene ID" value="ASTEI02349"/>
</dbReference>
<evidence type="ECO:0000256" key="4">
    <source>
        <dbReference type="ARBA" id="ARBA00023015"/>
    </source>
</evidence>
<evidence type="ECO:0000256" key="2">
    <source>
        <dbReference type="ARBA" id="ARBA00007117"/>
    </source>
</evidence>
<feature type="compositionally biased region" description="Polar residues" evidence="7">
    <location>
        <begin position="196"/>
        <end position="211"/>
    </location>
</feature>
<evidence type="ECO:0000256" key="6">
    <source>
        <dbReference type="ARBA" id="ARBA00023242"/>
    </source>
</evidence>
<feature type="compositionally biased region" description="Basic and acidic residues" evidence="7">
    <location>
        <begin position="149"/>
        <end position="166"/>
    </location>
</feature>
<dbReference type="OMA" id="MNGHKPV"/>
<keyword evidence="3" id="KW-0156">Chromatin regulator</keyword>
<evidence type="ECO:0000256" key="3">
    <source>
        <dbReference type="ARBA" id="ARBA00022853"/>
    </source>
</evidence>
<evidence type="ECO:0000256" key="7">
    <source>
        <dbReference type="SAM" id="MobiDB-lite"/>
    </source>
</evidence>
<name>A0A182Y1L3_ANOST</name>
<keyword evidence="4" id="KW-0805">Transcription regulation</keyword>
<protein>
    <recommendedName>
        <fullName evidence="10">MRG-binding protein</fullName>
    </recommendedName>
</protein>
<dbReference type="GO" id="GO:0006357">
    <property type="term" value="P:regulation of transcription by RNA polymerase II"/>
    <property type="evidence" value="ECO:0007669"/>
    <property type="project" value="TreeGrafter"/>
</dbReference>
<dbReference type="VEuPathDB" id="VectorBase:ASTEI02349"/>
<comment type="subcellular location">
    <subcellularLocation>
        <location evidence="1">Nucleus</location>
    </subcellularLocation>
</comment>
<keyword evidence="9" id="KW-1185">Reference proteome</keyword>
<evidence type="ECO:0000313" key="8">
    <source>
        <dbReference type="EnsemblMetazoa" id="ASTEI02349-PA"/>
    </source>
</evidence>
<dbReference type="GeneID" id="118507157"/>
<evidence type="ECO:0000256" key="5">
    <source>
        <dbReference type="ARBA" id="ARBA00023163"/>
    </source>
</evidence>